<accession>A0A3A2Z2H1</accession>
<sequence length="76" mass="8261">MAEYVSKLMKQGQKGKIIEYMKMLSPGVKDLAVFQDGQVAQTYVALGDDKFTPLALMGGGFKALAEMVVSVMVSRN</sequence>
<proteinExistence type="predicted"/>
<keyword evidence="2" id="KW-1185">Reference proteome</keyword>
<protein>
    <submittedName>
        <fullName evidence="1">Uncharacterized protein</fullName>
    </submittedName>
</protein>
<comment type="caution">
    <text evidence="1">The sequence shown here is derived from an EMBL/GenBank/DDBJ whole genome shotgun (WGS) entry which is preliminary data.</text>
</comment>
<gene>
    <name evidence="1" type="ORF">PHISCL_10444</name>
</gene>
<dbReference type="Proteomes" id="UP000266188">
    <property type="component" value="Unassembled WGS sequence"/>
</dbReference>
<evidence type="ECO:0000313" key="2">
    <source>
        <dbReference type="Proteomes" id="UP000266188"/>
    </source>
</evidence>
<organism evidence="1 2">
    <name type="scientific">Aspergillus sclerotialis</name>
    <dbReference type="NCBI Taxonomy" id="2070753"/>
    <lineage>
        <taxon>Eukaryota</taxon>
        <taxon>Fungi</taxon>
        <taxon>Dikarya</taxon>
        <taxon>Ascomycota</taxon>
        <taxon>Pezizomycotina</taxon>
        <taxon>Eurotiomycetes</taxon>
        <taxon>Eurotiomycetidae</taxon>
        <taxon>Eurotiales</taxon>
        <taxon>Aspergillaceae</taxon>
        <taxon>Aspergillus</taxon>
        <taxon>Aspergillus subgen. Polypaecilum</taxon>
    </lineage>
</organism>
<name>A0A3A2Z2H1_9EURO</name>
<feature type="non-terminal residue" evidence="1">
    <location>
        <position position="76"/>
    </location>
</feature>
<dbReference type="AlphaFoldDB" id="A0A3A2Z2H1"/>
<evidence type="ECO:0000313" key="1">
    <source>
        <dbReference type="EMBL" id="RJE17219.1"/>
    </source>
</evidence>
<dbReference type="EMBL" id="MVGC01001370">
    <property type="protein sequence ID" value="RJE17219.1"/>
    <property type="molecule type" value="Genomic_DNA"/>
</dbReference>
<reference evidence="2" key="1">
    <citation type="submission" date="2017-02" db="EMBL/GenBank/DDBJ databases">
        <authorList>
            <person name="Tafer H."/>
            <person name="Lopandic K."/>
        </authorList>
    </citation>
    <scope>NUCLEOTIDE SEQUENCE [LARGE SCALE GENOMIC DNA]</scope>
    <source>
        <strain evidence="2">CBS 366.77</strain>
    </source>
</reference>